<feature type="transmembrane region" description="Helical" evidence="8">
    <location>
        <begin position="306"/>
        <end position="323"/>
    </location>
</feature>
<dbReference type="GO" id="GO:0005886">
    <property type="term" value="C:plasma membrane"/>
    <property type="evidence" value="ECO:0007669"/>
    <property type="project" value="UniProtKB-SubCell"/>
</dbReference>
<evidence type="ECO:0000256" key="7">
    <source>
        <dbReference type="RuleBase" id="RU000320"/>
    </source>
</evidence>
<keyword evidence="6 8" id="KW-0472">Membrane</keyword>
<dbReference type="STRING" id="1123510.GCA_000620025_00804"/>
<organism evidence="10 11">
    <name type="scientific">Zymobacter palmae</name>
    <dbReference type="NCBI Taxonomy" id="33074"/>
    <lineage>
        <taxon>Bacteria</taxon>
        <taxon>Pseudomonadati</taxon>
        <taxon>Pseudomonadota</taxon>
        <taxon>Gammaproteobacteria</taxon>
        <taxon>Oceanospirillales</taxon>
        <taxon>Halomonadaceae</taxon>
        <taxon>Zymobacter group</taxon>
        <taxon>Zymobacter</taxon>
    </lineage>
</organism>
<keyword evidence="11" id="KW-1185">Reference proteome</keyword>
<feature type="transmembrane region" description="Helical" evidence="8">
    <location>
        <begin position="236"/>
        <end position="260"/>
    </location>
</feature>
<feature type="domain" description="NADH:quinone oxidoreductase/Mrp antiporter transmembrane" evidence="9">
    <location>
        <begin position="128"/>
        <end position="422"/>
    </location>
</feature>
<dbReference type="InterPro" id="IPR001750">
    <property type="entry name" value="ND/Mrp_TM"/>
</dbReference>
<evidence type="ECO:0000313" key="10">
    <source>
        <dbReference type="EMBL" id="BBG30832.1"/>
    </source>
</evidence>
<dbReference type="GO" id="GO:0042773">
    <property type="term" value="P:ATP synthesis coupled electron transport"/>
    <property type="evidence" value="ECO:0007669"/>
    <property type="project" value="InterPro"/>
</dbReference>
<dbReference type="InterPro" id="IPR050586">
    <property type="entry name" value="CPA3_Na-H_Antiporter_D"/>
</dbReference>
<feature type="transmembrane region" description="Helical" evidence="8">
    <location>
        <begin position="6"/>
        <end position="22"/>
    </location>
</feature>
<keyword evidence="5 8" id="KW-1133">Transmembrane helix</keyword>
<dbReference type="OrthoDB" id="9768329at2"/>
<gene>
    <name evidence="10" type="ORF">ZBT109_2088</name>
</gene>
<name>A0A348HGT0_9GAMM</name>
<feature type="transmembrane region" description="Helical" evidence="8">
    <location>
        <begin position="458"/>
        <end position="477"/>
    </location>
</feature>
<feature type="transmembrane region" description="Helical" evidence="8">
    <location>
        <begin position="162"/>
        <end position="184"/>
    </location>
</feature>
<dbReference type="NCBIfam" id="NF009309">
    <property type="entry name" value="PRK12666.1"/>
    <property type="match status" value="1"/>
</dbReference>
<dbReference type="EMBL" id="AP018933">
    <property type="protein sequence ID" value="BBG30832.1"/>
    <property type="molecule type" value="Genomic_DNA"/>
</dbReference>
<dbReference type="GO" id="GO:0016829">
    <property type="term" value="F:lyase activity"/>
    <property type="evidence" value="ECO:0007669"/>
    <property type="project" value="UniProtKB-KW"/>
</dbReference>
<dbReference type="Pfam" id="PF00361">
    <property type="entry name" value="Proton_antipo_M"/>
    <property type="match status" value="1"/>
</dbReference>
<proteinExistence type="inferred from homology"/>
<dbReference type="PANTHER" id="PTHR42703:SF1">
    <property type="entry name" value="NA(+)_H(+) ANTIPORTER SUBUNIT D1"/>
    <property type="match status" value="1"/>
</dbReference>
<evidence type="ECO:0000259" key="9">
    <source>
        <dbReference type="Pfam" id="PF00361"/>
    </source>
</evidence>
<evidence type="ECO:0000313" key="11">
    <source>
        <dbReference type="Proteomes" id="UP000267342"/>
    </source>
</evidence>
<sequence>MSQHLLILPILIPLFTGALLLFSDIRYRRRNRLLSGLSILLQLIVVLYMLWLSDDDTIRTYSLGNWQAPYGIVLVLDRLAAYMLTITVLLATAVYSYACAGQDSHGSNFHALLQFQLLGINGAFLTGDIFNLFVFFEILLISSYALLLHAGGRKRTLAAMHYVVLNVAASTFFLVAVGTLYGTLGSLNMADLAVRINQLGPHRMALVESAGLVLLVVFLLKAAILPLHFWLTRAYAAAPGSVAALFAIMTKVGIYAILRVYGLIFHMPPHDALANFIQPWLWWLGLGTVVMGIMGVMAARNLNHQICNFTLISVGTLVATQGMGKEDSIAALLFYVPHTTFLTAALFMLAEVVGQQRGRAGTRFVESRMVRQPRLLSAAYMLAALGILGMPPLSGALAKGWILSTAPAHEAPWLWSIVLLSTLAGLISASRAGTTLFWKTATIGKPRGGLLGKRRGMALWGLISTTVLISCFAGPLSRFDLRMAGQLLDASSYAHAVLGQDINLAHEESS</sequence>
<evidence type="ECO:0000256" key="3">
    <source>
        <dbReference type="ARBA" id="ARBA00022475"/>
    </source>
</evidence>
<dbReference type="PANTHER" id="PTHR42703">
    <property type="entry name" value="NADH DEHYDROGENASE"/>
    <property type="match status" value="1"/>
</dbReference>
<dbReference type="PRINTS" id="PR01437">
    <property type="entry name" value="NUOXDRDTASE4"/>
</dbReference>
<feature type="transmembrane region" description="Helical" evidence="8">
    <location>
        <begin position="132"/>
        <end position="150"/>
    </location>
</feature>
<evidence type="ECO:0000256" key="8">
    <source>
        <dbReference type="SAM" id="Phobius"/>
    </source>
</evidence>
<feature type="transmembrane region" description="Helical" evidence="8">
    <location>
        <begin position="34"/>
        <end position="52"/>
    </location>
</feature>
<feature type="transmembrane region" description="Helical" evidence="8">
    <location>
        <begin position="204"/>
        <end position="224"/>
    </location>
</feature>
<feature type="transmembrane region" description="Helical" evidence="8">
    <location>
        <begin position="375"/>
        <end position="393"/>
    </location>
</feature>
<accession>A0A348HGT0</accession>
<keyword evidence="3" id="KW-1003">Cell membrane</keyword>
<comment type="subcellular location">
    <subcellularLocation>
        <location evidence="1">Cell membrane</location>
        <topology evidence="1">Multi-pass membrane protein</topology>
    </subcellularLocation>
    <subcellularLocation>
        <location evidence="7">Membrane</location>
        <topology evidence="7">Multi-pass membrane protein</topology>
    </subcellularLocation>
</comment>
<dbReference type="InterPro" id="IPR003918">
    <property type="entry name" value="NADH_UbQ_OxRdtase"/>
</dbReference>
<evidence type="ECO:0000256" key="6">
    <source>
        <dbReference type="ARBA" id="ARBA00023136"/>
    </source>
</evidence>
<feature type="transmembrane region" description="Helical" evidence="8">
    <location>
        <begin position="109"/>
        <end position="126"/>
    </location>
</feature>
<feature type="transmembrane region" description="Helical" evidence="8">
    <location>
        <begin position="329"/>
        <end position="354"/>
    </location>
</feature>
<feature type="transmembrane region" description="Helical" evidence="8">
    <location>
        <begin position="280"/>
        <end position="299"/>
    </location>
</feature>
<evidence type="ECO:0000256" key="5">
    <source>
        <dbReference type="ARBA" id="ARBA00022989"/>
    </source>
</evidence>
<keyword evidence="4 7" id="KW-0812">Transmembrane</keyword>
<evidence type="ECO:0000256" key="2">
    <source>
        <dbReference type="ARBA" id="ARBA00005346"/>
    </source>
</evidence>
<dbReference type="RefSeq" id="WP_051524125.1">
    <property type="nucleotide sequence ID" value="NZ_AP018933.1"/>
</dbReference>
<reference evidence="10 11" key="1">
    <citation type="submission" date="2018-09" db="EMBL/GenBank/DDBJ databases">
        <title>Zymobacter palmae IAM14233 (=T109) whole genome analysis.</title>
        <authorList>
            <person name="Yanase H."/>
        </authorList>
    </citation>
    <scope>NUCLEOTIDE SEQUENCE [LARGE SCALE GENOMIC DNA]</scope>
    <source>
        <strain evidence="10 11">IAM14233</strain>
    </source>
</reference>
<feature type="transmembrane region" description="Helical" evidence="8">
    <location>
        <begin position="72"/>
        <end position="97"/>
    </location>
</feature>
<evidence type="ECO:0000256" key="4">
    <source>
        <dbReference type="ARBA" id="ARBA00022692"/>
    </source>
</evidence>
<comment type="similarity">
    <text evidence="2">Belongs to the CPA3 antiporters (TC 2.A.63) subunit D family.</text>
</comment>
<feature type="transmembrane region" description="Helical" evidence="8">
    <location>
        <begin position="413"/>
        <end position="438"/>
    </location>
</feature>
<evidence type="ECO:0000256" key="1">
    <source>
        <dbReference type="ARBA" id="ARBA00004651"/>
    </source>
</evidence>
<dbReference type="Proteomes" id="UP000267342">
    <property type="component" value="Chromosome"/>
</dbReference>
<protein>
    <submittedName>
        <fullName evidence="10">Formate hydrogenlyase subunit 3/multisubunit</fullName>
    </submittedName>
</protein>
<dbReference type="GO" id="GO:0008137">
    <property type="term" value="F:NADH dehydrogenase (ubiquinone) activity"/>
    <property type="evidence" value="ECO:0007669"/>
    <property type="project" value="InterPro"/>
</dbReference>
<keyword evidence="10" id="KW-0456">Lyase</keyword>
<dbReference type="AlphaFoldDB" id="A0A348HGT0"/>
<dbReference type="KEGG" id="zpl:ZBT109_2088"/>